<comment type="caution">
    <text evidence="1">The sequence shown here is derived from an EMBL/GenBank/DDBJ whole genome shotgun (WGS) entry which is preliminary data.</text>
</comment>
<dbReference type="RefSeq" id="WP_173803776.1">
    <property type="nucleotide sequence ID" value="NZ_JABSNM010000002.1"/>
</dbReference>
<keyword evidence="2" id="KW-1185">Reference proteome</keyword>
<sequence>MIAMTPEETALLSSGTLGVAALIELDFAAPIGTQRYTSWSSDIVFGGQSYKGIGHILALPDVKYSAEPNNDSHTLAICSADLSVLSLALGPANTYVGRRARLYTIFIQTDGVALSVRRLYFTGVMEPVSIAEDDDGAGTTTGRIELPLRRLGLARSRHAEGWRATHAQQQIDYPGDMGLSGMDKMLKSQVWYSKEYQRASQG</sequence>
<reference evidence="1 2" key="1">
    <citation type="submission" date="2020-05" db="EMBL/GenBank/DDBJ databases">
        <title>Genomic Encyclopedia of Type Strains, Phase IV (KMG-V): Genome sequencing to study the core and pangenomes of soil and plant-associated prokaryotes.</title>
        <authorList>
            <person name="Whitman W."/>
        </authorList>
    </citation>
    <scope>NUCLEOTIDE SEQUENCE [LARGE SCALE GENOMIC DNA]</scope>
    <source>
        <strain evidence="1 2">C29</strain>
    </source>
</reference>
<dbReference type="Proteomes" id="UP001516061">
    <property type="component" value="Unassembled WGS sequence"/>
</dbReference>
<accession>A0ABX2FXR9</accession>
<organism evidence="1 2">
    <name type="scientific">Sphaerotilus uruguayifluvii</name>
    <dbReference type="NCBI Taxonomy" id="2735897"/>
    <lineage>
        <taxon>Bacteria</taxon>
        <taxon>Pseudomonadati</taxon>
        <taxon>Pseudomonadota</taxon>
        <taxon>Betaproteobacteria</taxon>
        <taxon>Burkholderiales</taxon>
        <taxon>Sphaerotilaceae</taxon>
        <taxon>Sphaerotilus</taxon>
    </lineage>
</organism>
<proteinExistence type="predicted"/>
<gene>
    <name evidence="1" type="ORF">HNQ01_000521</name>
</gene>
<protein>
    <submittedName>
        <fullName evidence="1">Uncharacterized protein</fullName>
    </submittedName>
</protein>
<name>A0ABX2FXR9_9BURK</name>
<evidence type="ECO:0000313" key="2">
    <source>
        <dbReference type="Proteomes" id="UP001516061"/>
    </source>
</evidence>
<evidence type="ECO:0000313" key="1">
    <source>
        <dbReference type="EMBL" id="NRT54811.1"/>
    </source>
</evidence>
<dbReference type="EMBL" id="JABSNM010000002">
    <property type="protein sequence ID" value="NRT54811.1"/>
    <property type="molecule type" value="Genomic_DNA"/>
</dbReference>